<feature type="domain" description="AB hydrolase-1" evidence="5">
    <location>
        <begin position="130"/>
        <end position="285"/>
    </location>
</feature>
<evidence type="ECO:0000256" key="4">
    <source>
        <dbReference type="SAM" id="Phobius"/>
    </source>
</evidence>
<proteinExistence type="inferred from homology"/>
<dbReference type="SUPFAM" id="SSF53474">
    <property type="entry name" value="alpha/beta-Hydrolases"/>
    <property type="match status" value="1"/>
</dbReference>
<protein>
    <submittedName>
        <fullName evidence="7">Alpha/beta-hydrolase</fullName>
    </submittedName>
</protein>
<evidence type="ECO:0000313" key="7">
    <source>
        <dbReference type="EMBL" id="KUJ13110.1"/>
    </source>
</evidence>
<dbReference type="KEGG" id="psco:LY89DRAFT_721883"/>
<accession>A0A194WYT8</accession>
<dbReference type="Proteomes" id="UP000070700">
    <property type="component" value="Unassembled WGS sequence"/>
</dbReference>
<dbReference type="AlphaFoldDB" id="A0A194WYT8"/>
<dbReference type="InterPro" id="IPR013595">
    <property type="entry name" value="Pept_S33_TAP-like_C"/>
</dbReference>
<comment type="similarity">
    <text evidence="1">Belongs to the peptidase S33 family.</text>
</comment>
<dbReference type="RefSeq" id="XP_018067465.1">
    <property type="nucleotide sequence ID" value="XM_018218681.1"/>
</dbReference>
<evidence type="ECO:0000256" key="3">
    <source>
        <dbReference type="SAM" id="MobiDB-lite"/>
    </source>
</evidence>
<feature type="domain" description="Peptidase S33 tripeptidyl aminopeptidase-like C-terminal" evidence="6">
    <location>
        <begin position="473"/>
        <end position="575"/>
    </location>
</feature>
<dbReference type="EMBL" id="KQ947423">
    <property type="protein sequence ID" value="KUJ13110.1"/>
    <property type="molecule type" value="Genomic_DNA"/>
</dbReference>
<dbReference type="GeneID" id="28828407"/>
<organism evidence="7 8">
    <name type="scientific">Mollisia scopiformis</name>
    <name type="common">Conifer needle endophyte fungus</name>
    <name type="synonym">Phialocephala scopiformis</name>
    <dbReference type="NCBI Taxonomy" id="149040"/>
    <lineage>
        <taxon>Eukaryota</taxon>
        <taxon>Fungi</taxon>
        <taxon>Dikarya</taxon>
        <taxon>Ascomycota</taxon>
        <taxon>Pezizomycotina</taxon>
        <taxon>Leotiomycetes</taxon>
        <taxon>Helotiales</taxon>
        <taxon>Mollisiaceae</taxon>
        <taxon>Mollisia</taxon>
    </lineage>
</organism>
<dbReference type="InterPro" id="IPR000073">
    <property type="entry name" value="AB_hydrolase_1"/>
</dbReference>
<evidence type="ECO:0000259" key="5">
    <source>
        <dbReference type="Pfam" id="PF00561"/>
    </source>
</evidence>
<dbReference type="InterPro" id="IPR029058">
    <property type="entry name" value="AB_hydrolase_fold"/>
</dbReference>
<dbReference type="GO" id="GO:0016787">
    <property type="term" value="F:hydrolase activity"/>
    <property type="evidence" value="ECO:0007669"/>
    <property type="project" value="UniProtKB-KW"/>
</dbReference>
<keyword evidence="2 7" id="KW-0378">Hydrolase</keyword>
<evidence type="ECO:0000259" key="6">
    <source>
        <dbReference type="Pfam" id="PF08386"/>
    </source>
</evidence>
<reference evidence="7 8" key="1">
    <citation type="submission" date="2015-10" db="EMBL/GenBank/DDBJ databases">
        <title>Full genome of DAOMC 229536 Phialocephala scopiformis, a fungal endophyte of spruce producing the potent anti-insectan compound rugulosin.</title>
        <authorList>
            <consortium name="DOE Joint Genome Institute"/>
            <person name="Walker A.K."/>
            <person name="Frasz S.L."/>
            <person name="Seifert K.A."/>
            <person name="Miller J.D."/>
            <person name="Mondo S.J."/>
            <person name="Labutti K."/>
            <person name="Lipzen A."/>
            <person name="Dockter R."/>
            <person name="Kennedy M."/>
            <person name="Grigoriev I.V."/>
            <person name="Spatafora J.W."/>
        </authorList>
    </citation>
    <scope>NUCLEOTIDE SEQUENCE [LARGE SCALE GENOMIC DNA]</scope>
    <source>
        <strain evidence="7 8">CBS 120377</strain>
    </source>
</reference>
<dbReference type="Pfam" id="PF00561">
    <property type="entry name" value="Abhydrolase_1"/>
    <property type="match status" value="1"/>
</dbReference>
<sequence>MDEKVSSLMGVSSLKTRISLPFRLLIARVGLVLCVLGLVLWRYGSLWEDTKALGRQLGHCGQVVDLKSIGVQSWSEVKPSSNLVWYRCYDEYDCAKLEVPLDWLDESDPRRATIAMIRYNATDRSDYKGPVFINPGGPGGSGIWYVKHLAPYYQSVVGRNHDIISFDPRGIGMTLPSVDCWNSTYSSVSALLWELQDPPNVDAHPGSVYDAYAYAAAFSRHCADNIGDIGRFVNTPNVARDMLQMIDKLGEDKLQYWGFSYGTFLGTTFAALFPDRVQRLALDGNVDAKEFSSGAGTHFLDDTDAVMNAFYRHCHRAGPLLCAFYANNPEAIEERLKNILADLKIHPVIVPSSPSSNPRPEIVSYSKVRRMISAALYRPLVVFPSLAEALTALENGDGRPFVDLTSQGGEELPLCEKQYDSKDGDPESPTPEVPEAEGNRDATKAIMCTDARPAEGGVEGFRNYVDTLAGMSKAAGTTMSNMWMGCVEWGIKAKWQFRGPYEGNTSHPILFIANTADNVTPLRSALNNAKGFPGSVVMAQDSYGHTTLSMPSRCSALNIRKYFQTGELPTPGTICAPDYLPFERWDVTSSLSGTTDEERELITLDQSLLKLMEAPVLALGH</sequence>
<dbReference type="OrthoDB" id="425534at2759"/>
<dbReference type="Pfam" id="PF08386">
    <property type="entry name" value="Abhydrolase_4"/>
    <property type="match status" value="1"/>
</dbReference>
<name>A0A194WYT8_MOLSC</name>
<evidence type="ECO:0000256" key="1">
    <source>
        <dbReference type="ARBA" id="ARBA00010088"/>
    </source>
</evidence>
<keyword evidence="4" id="KW-0812">Transmembrane</keyword>
<gene>
    <name evidence="7" type="ORF">LY89DRAFT_721883</name>
</gene>
<dbReference type="InParanoid" id="A0A194WYT8"/>
<evidence type="ECO:0000313" key="8">
    <source>
        <dbReference type="Proteomes" id="UP000070700"/>
    </source>
</evidence>
<keyword evidence="4" id="KW-1133">Transmembrane helix</keyword>
<evidence type="ECO:0000256" key="2">
    <source>
        <dbReference type="ARBA" id="ARBA00022801"/>
    </source>
</evidence>
<keyword evidence="8" id="KW-1185">Reference proteome</keyword>
<dbReference type="PANTHER" id="PTHR43248">
    <property type="entry name" value="2-SUCCINYL-6-HYDROXY-2,4-CYCLOHEXADIENE-1-CARBOXYLATE SYNTHASE"/>
    <property type="match status" value="1"/>
</dbReference>
<keyword evidence="4" id="KW-0472">Membrane</keyword>
<feature type="transmembrane region" description="Helical" evidence="4">
    <location>
        <begin position="20"/>
        <end position="41"/>
    </location>
</feature>
<dbReference type="Gene3D" id="3.40.50.1820">
    <property type="entry name" value="alpha/beta hydrolase"/>
    <property type="match status" value="1"/>
</dbReference>
<dbReference type="InterPro" id="IPR051601">
    <property type="entry name" value="Serine_prot/Carboxylest_S33"/>
</dbReference>
<dbReference type="PANTHER" id="PTHR43248:SF25">
    <property type="entry name" value="AB HYDROLASE-1 DOMAIN-CONTAINING PROTEIN-RELATED"/>
    <property type="match status" value="1"/>
</dbReference>
<feature type="region of interest" description="Disordered" evidence="3">
    <location>
        <begin position="412"/>
        <end position="442"/>
    </location>
</feature>